<feature type="transmembrane region" description="Helical" evidence="1">
    <location>
        <begin position="6"/>
        <end position="28"/>
    </location>
</feature>
<keyword evidence="4" id="KW-1185">Reference proteome</keyword>
<accession>A0A5S9NSG4</accession>
<proteinExistence type="predicted"/>
<dbReference type="EMBL" id="CACSIM010000004">
    <property type="protein sequence ID" value="CAA0111407.1"/>
    <property type="molecule type" value="Genomic_DNA"/>
</dbReference>
<reference evidence="4 5" key="1">
    <citation type="submission" date="2019-11" db="EMBL/GenBank/DDBJ databases">
        <authorList>
            <person name="Holert J."/>
        </authorList>
    </citation>
    <scope>NUCLEOTIDE SEQUENCE [LARGE SCALE GENOMIC DNA]</scope>
    <source>
        <strain evidence="3">BC3_2A</strain>
        <strain evidence="2">SB11_1A</strain>
    </source>
</reference>
<evidence type="ECO:0000313" key="3">
    <source>
        <dbReference type="EMBL" id="CAA0111407.1"/>
    </source>
</evidence>
<protein>
    <submittedName>
        <fullName evidence="2">Uncharacterized protein</fullName>
    </submittedName>
</protein>
<keyword evidence="1" id="KW-0812">Transmembrane</keyword>
<evidence type="ECO:0000256" key="1">
    <source>
        <dbReference type="SAM" id="Phobius"/>
    </source>
</evidence>
<gene>
    <name evidence="2" type="ORF">IHBHHGIJ_02482</name>
    <name evidence="3" type="ORF">KFEGEMFD_02669</name>
</gene>
<keyword evidence="1" id="KW-1133">Transmembrane helix</keyword>
<evidence type="ECO:0000313" key="2">
    <source>
        <dbReference type="EMBL" id="CAA0093478.1"/>
    </source>
</evidence>
<keyword evidence="1" id="KW-0472">Membrane</keyword>
<evidence type="ECO:0000313" key="4">
    <source>
        <dbReference type="Proteomes" id="UP000435877"/>
    </source>
</evidence>
<evidence type="ECO:0000313" key="5">
    <source>
        <dbReference type="Proteomes" id="UP000439591"/>
    </source>
</evidence>
<dbReference type="Proteomes" id="UP000435877">
    <property type="component" value="Unassembled WGS sequence"/>
</dbReference>
<dbReference type="AlphaFoldDB" id="A0A5S9NSG4"/>
<dbReference type="EMBL" id="CACSIK010000001">
    <property type="protein sequence ID" value="CAA0093478.1"/>
    <property type="molecule type" value="Genomic_DNA"/>
</dbReference>
<name>A0A5S9NSG4_9GAMM</name>
<organism evidence="2 4">
    <name type="scientific">Zhongshania aliphaticivorans</name>
    <dbReference type="NCBI Taxonomy" id="1470434"/>
    <lineage>
        <taxon>Bacteria</taxon>
        <taxon>Pseudomonadati</taxon>
        <taxon>Pseudomonadota</taxon>
        <taxon>Gammaproteobacteria</taxon>
        <taxon>Cellvibrionales</taxon>
        <taxon>Spongiibacteraceae</taxon>
        <taxon>Zhongshania</taxon>
    </lineage>
</organism>
<dbReference type="Proteomes" id="UP000439591">
    <property type="component" value="Unassembled WGS sequence"/>
</dbReference>
<sequence>MSDWVGVAAAVLIVLAAVSIPLLFYANADYLVDRFKKK</sequence>